<evidence type="ECO:0000256" key="2">
    <source>
        <dbReference type="ARBA" id="ARBA00022448"/>
    </source>
</evidence>
<evidence type="ECO:0000256" key="4">
    <source>
        <dbReference type="ARBA" id="ARBA00022967"/>
    </source>
</evidence>
<keyword evidence="5 6" id="KW-0520">NAD</keyword>
<accession>A0A3N2BAK9</accession>
<dbReference type="EC" id="7.1.1.-" evidence="6"/>
<comment type="caution">
    <text evidence="10">The sequence shown here is derived from an EMBL/GenBank/DDBJ whole genome shotgun (WGS) entry which is preliminary data.</text>
</comment>
<feature type="domain" description="NADH-quinone oxidoreductase subunit D" evidence="9">
    <location>
        <begin position="167"/>
        <end position="460"/>
    </location>
</feature>
<gene>
    <name evidence="6" type="primary">nuoD</name>
    <name evidence="10" type="ORF">EDD31_0664</name>
</gene>
<dbReference type="NCBIfam" id="NF004739">
    <property type="entry name" value="PRK06075.1"/>
    <property type="match status" value="1"/>
</dbReference>
<dbReference type="GO" id="GO:0051287">
    <property type="term" value="F:NAD binding"/>
    <property type="evidence" value="ECO:0007669"/>
    <property type="project" value="InterPro"/>
</dbReference>
<comment type="subunit">
    <text evidence="6">NDH-1 is composed of 14 different subunits. Subunits NuoB, C, D, E, F, and G constitute the peripheral sector of the complex.</text>
</comment>
<dbReference type="Gene3D" id="1.10.645.10">
    <property type="entry name" value="Cytochrome-c3 Hydrogenase, chain B"/>
    <property type="match status" value="1"/>
</dbReference>
<dbReference type="GO" id="GO:0048038">
    <property type="term" value="F:quinone binding"/>
    <property type="evidence" value="ECO:0007669"/>
    <property type="project" value="UniProtKB-KW"/>
</dbReference>
<dbReference type="InterPro" id="IPR001135">
    <property type="entry name" value="NADH_Q_OxRdtase_suD"/>
</dbReference>
<name>A0A3N2BAK9_9MICO</name>
<keyword evidence="11" id="KW-1185">Reference proteome</keyword>
<keyword evidence="4 6" id="KW-1278">Translocase</keyword>
<evidence type="ECO:0000256" key="8">
    <source>
        <dbReference type="SAM" id="MobiDB-lite"/>
    </source>
</evidence>
<organism evidence="10 11">
    <name type="scientific">Bogoriella caseilytica</name>
    <dbReference type="NCBI Taxonomy" id="56055"/>
    <lineage>
        <taxon>Bacteria</taxon>
        <taxon>Bacillati</taxon>
        <taxon>Actinomycetota</taxon>
        <taxon>Actinomycetes</taxon>
        <taxon>Micrococcales</taxon>
        <taxon>Bogoriellaceae</taxon>
        <taxon>Bogoriella</taxon>
    </lineage>
</organism>
<dbReference type="PANTHER" id="PTHR11993">
    <property type="entry name" value="NADH-UBIQUINONE OXIDOREDUCTASE 49 KDA SUBUNIT"/>
    <property type="match status" value="1"/>
</dbReference>
<evidence type="ECO:0000313" key="11">
    <source>
        <dbReference type="Proteomes" id="UP000280668"/>
    </source>
</evidence>
<dbReference type="InterPro" id="IPR029014">
    <property type="entry name" value="NiFe-Hase_large"/>
</dbReference>
<evidence type="ECO:0000256" key="1">
    <source>
        <dbReference type="ARBA" id="ARBA00005769"/>
    </source>
</evidence>
<keyword evidence="3 6" id="KW-0874">Quinone</keyword>
<comment type="function">
    <text evidence="6">NDH-1 shuttles electrons from NADH, via FMN and iron-sulfur (Fe-S) centers, to quinones in the respiratory chain. The immediate electron acceptor for the enzyme in this species is believed to be a menaquinone. Couples the redox reaction to proton translocation (for every two electrons transferred, four hydrogen ions are translocated across the cytoplasmic membrane), and thus conserves the redox energy in a proton gradient.</text>
</comment>
<feature type="region of interest" description="Disordered" evidence="8">
    <location>
        <begin position="1"/>
        <end position="21"/>
    </location>
</feature>
<dbReference type="GO" id="GO:0005886">
    <property type="term" value="C:plasma membrane"/>
    <property type="evidence" value="ECO:0007669"/>
    <property type="project" value="UniProtKB-SubCell"/>
</dbReference>
<dbReference type="GO" id="GO:0050136">
    <property type="term" value="F:NADH dehydrogenase (quinone) (non-electrogenic) activity"/>
    <property type="evidence" value="ECO:0007669"/>
    <property type="project" value="UniProtKB-UniRule"/>
</dbReference>
<evidence type="ECO:0000259" key="9">
    <source>
        <dbReference type="Pfam" id="PF00346"/>
    </source>
</evidence>
<dbReference type="Proteomes" id="UP000280668">
    <property type="component" value="Unassembled WGS sequence"/>
</dbReference>
<comment type="similarity">
    <text evidence="1 6 7">Belongs to the complex I 49 kDa subunit family.</text>
</comment>
<protein>
    <recommendedName>
        <fullName evidence="6">NADH-quinone oxidoreductase subunit D</fullName>
        <ecNumber evidence="6">7.1.1.-</ecNumber>
    </recommendedName>
    <alternativeName>
        <fullName evidence="6">NADH dehydrogenase I subunit D</fullName>
    </alternativeName>
    <alternativeName>
        <fullName evidence="6">NDH-1 subunit D</fullName>
    </alternativeName>
</protein>
<evidence type="ECO:0000313" key="10">
    <source>
        <dbReference type="EMBL" id="ROR72313.1"/>
    </source>
</evidence>
<keyword evidence="6" id="KW-1003">Cell membrane</keyword>
<proteinExistence type="inferred from homology"/>
<dbReference type="PROSITE" id="PS00535">
    <property type="entry name" value="COMPLEX1_49K"/>
    <property type="match status" value="1"/>
</dbReference>
<dbReference type="Pfam" id="PF00346">
    <property type="entry name" value="Complex1_49kDa"/>
    <property type="match status" value="1"/>
</dbReference>
<evidence type="ECO:0000256" key="3">
    <source>
        <dbReference type="ARBA" id="ARBA00022719"/>
    </source>
</evidence>
<evidence type="ECO:0000256" key="5">
    <source>
        <dbReference type="ARBA" id="ARBA00023027"/>
    </source>
</evidence>
<evidence type="ECO:0000256" key="7">
    <source>
        <dbReference type="RuleBase" id="RU003685"/>
    </source>
</evidence>
<sequence>MTTHAHPSHGPTAAQSAGADAEVADAPEFVAEGGDWDQITAEAERLAEERIVVNMGPVHPSTHGVLRVILELDGEIVRELRLGTGYLHTGIEKNMEYRTWTQGVTFCTRMDYVAPFSQEAAYCLAVEKLLGITAEVPERASLIRVLLLELNRIASHLVAIGTGGNELGATTMMTVAFRGREDILRIFERITGLRMNHAYIRPGGVAVDLTPGTTEYVRELLPNIRLSLKELQDLTQENPIFKLRQQRTGVISLSAAMALGLTGPAVRAAGLPLDLRKTQPYSGYETYDFDVPTRQYSDNYNRVMVRFEEAYESIKIVLQALERLDAEDGPGGPGTPVMVADKKIAWPAQLSIGTDGQGNSLEHIRQIMSTSMESLIHHFKLVTEGFRVPAGQVFQQIEQPRGILGVHLVSDGGTRPYRAHFRDPSYSNLQSTAIMCEGGQLADVVVSLASIDPVLGGVDR</sequence>
<dbReference type="PANTHER" id="PTHR11993:SF10">
    <property type="entry name" value="NADH DEHYDROGENASE [UBIQUINONE] IRON-SULFUR PROTEIN 2, MITOCHONDRIAL"/>
    <property type="match status" value="1"/>
</dbReference>
<comment type="catalytic activity">
    <reaction evidence="6">
        <text>a quinone + NADH + 5 H(+)(in) = a quinol + NAD(+) + 4 H(+)(out)</text>
        <dbReference type="Rhea" id="RHEA:57888"/>
        <dbReference type="ChEBI" id="CHEBI:15378"/>
        <dbReference type="ChEBI" id="CHEBI:24646"/>
        <dbReference type="ChEBI" id="CHEBI:57540"/>
        <dbReference type="ChEBI" id="CHEBI:57945"/>
        <dbReference type="ChEBI" id="CHEBI:132124"/>
    </reaction>
</comment>
<keyword evidence="2 6" id="KW-0813">Transport</keyword>
<dbReference type="OrthoDB" id="9801496at2"/>
<dbReference type="RefSeq" id="WP_123302897.1">
    <property type="nucleotide sequence ID" value="NZ_RKHK01000001.1"/>
</dbReference>
<reference evidence="10 11" key="1">
    <citation type="submission" date="2018-11" db="EMBL/GenBank/DDBJ databases">
        <title>Sequencing the genomes of 1000 actinobacteria strains.</title>
        <authorList>
            <person name="Klenk H.-P."/>
        </authorList>
    </citation>
    <scope>NUCLEOTIDE SEQUENCE [LARGE SCALE GENOMIC DNA]</scope>
    <source>
        <strain evidence="10 11">DSM 11294</strain>
    </source>
</reference>
<dbReference type="InterPro" id="IPR014029">
    <property type="entry name" value="NADH_UbQ_OxRdtase_49kDa_CS"/>
</dbReference>
<dbReference type="AlphaFoldDB" id="A0A3N2BAK9"/>
<dbReference type="InterPro" id="IPR022885">
    <property type="entry name" value="NDH1_su_D/H"/>
</dbReference>
<dbReference type="NCBIfam" id="TIGR01962">
    <property type="entry name" value="NuoD"/>
    <property type="match status" value="1"/>
</dbReference>
<keyword evidence="6" id="KW-0472">Membrane</keyword>
<dbReference type="EMBL" id="RKHK01000001">
    <property type="protein sequence ID" value="ROR72313.1"/>
    <property type="molecule type" value="Genomic_DNA"/>
</dbReference>
<comment type="subcellular location">
    <subcellularLocation>
        <location evidence="6">Cell membrane</location>
        <topology evidence="6">Peripheral membrane protein</topology>
        <orientation evidence="6">Cytoplasmic side</orientation>
    </subcellularLocation>
</comment>
<evidence type="ECO:0000256" key="6">
    <source>
        <dbReference type="HAMAP-Rule" id="MF_01358"/>
    </source>
</evidence>
<dbReference type="HAMAP" id="MF_01358">
    <property type="entry name" value="NDH1_NuoD"/>
    <property type="match status" value="1"/>
</dbReference>
<dbReference type="SUPFAM" id="SSF56762">
    <property type="entry name" value="HydB/Nqo4-like"/>
    <property type="match status" value="1"/>
</dbReference>